<reference evidence="2 3" key="1">
    <citation type="submission" date="2016-10" db="EMBL/GenBank/DDBJ databases">
        <authorList>
            <person name="de Groot N.N."/>
        </authorList>
    </citation>
    <scope>NUCLEOTIDE SEQUENCE [LARGE SCALE GENOMIC DNA]</scope>
    <source>
        <strain evidence="2 3">DSM 9990</strain>
    </source>
</reference>
<dbReference type="PANTHER" id="PTHR45947">
    <property type="entry name" value="SULFOQUINOVOSYL TRANSFERASE SQD2"/>
    <property type="match status" value="1"/>
</dbReference>
<gene>
    <name evidence="2" type="ORF">SAMN05660836_01564</name>
</gene>
<dbReference type="PANTHER" id="PTHR45947:SF3">
    <property type="entry name" value="SULFOQUINOVOSYL TRANSFERASE SQD2"/>
    <property type="match status" value="1"/>
</dbReference>
<organism evidence="2 3">
    <name type="scientific">Thermodesulforhabdus norvegica</name>
    <dbReference type="NCBI Taxonomy" id="39841"/>
    <lineage>
        <taxon>Bacteria</taxon>
        <taxon>Pseudomonadati</taxon>
        <taxon>Thermodesulfobacteriota</taxon>
        <taxon>Syntrophobacteria</taxon>
        <taxon>Syntrophobacterales</taxon>
        <taxon>Thermodesulforhabdaceae</taxon>
        <taxon>Thermodesulforhabdus</taxon>
    </lineage>
</organism>
<evidence type="ECO:0000313" key="2">
    <source>
        <dbReference type="EMBL" id="SFM81148.1"/>
    </source>
</evidence>
<dbReference type="OrthoDB" id="9801609at2"/>
<dbReference type="Gene3D" id="3.40.50.2000">
    <property type="entry name" value="Glycogen Phosphorylase B"/>
    <property type="match status" value="1"/>
</dbReference>
<feature type="domain" description="Glycosyl transferase family 1" evidence="1">
    <location>
        <begin position="197"/>
        <end position="348"/>
    </location>
</feature>
<dbReference type="RefSeq" id="WP_093394779.1">
    <property type="nucleotide sequence ID" value="NZ_FOUU01000004.1"/>
</dbReference>
<dbReference type="InterPro" id="IPR001296">
    <property type="entry name" value="Glyco_trans_1"/>
</dbReference>
<sequence length="374" mass="42403">MPIRTLSKAIFHDYFAIAGGGERLVLTLSNHFRMPVITAFVNKKLYRDVGWIGAIRPILPSVPGKSPLTRALAAMITFSLMPGWCAQKIETVIYSGNYAPLARRRLECNFHVMYCHTIPRFLGDLQAEFLQSVPGYLLPSYRLMLRLYKSLYLLSVKKIDLLIANSRNVRRRIKSFTGRQSLVIYPPCDTSSFKFMGQDDYYLSTARLEPQKNVDRVVEAFKKMPDKRLVVVSGGSQYKKILELASEASNVHVLGWVSDRKLKELIGRCIATVYVPTNEDFGMSPVESMAAGKPVIGVSSGGLTETIIHGRTGYLLPENWTQEDMVRAVKYLNAAKAFELRRFCEERAECFDESIFLEKMAKVIKGEMPYVRDE</sequence>
<dbReference type="EMBL" id="FOUU01000004">
    <property type="protein sequence ID" value="SFM81148.1"/>
    <property type="molecule type" value="Genomic_DNA"/>
</dbReference>
<evidence type="ECO:0000313" key="3">
    <source>
        <dbReference type="Proteomes" id="UP000199611"/>
    </source>
</evidence>
<dbReference type="Pfam" id="PF00534">
    <property type="entry name" value="Glycos_transf_1"/>
    <property type="match status" value="1"/>
</dbReference>
<dbReference type="AlphaFoldDB" id="A0A1I4TWJ6"/>
<name>A0A1I4TWJ6_9BACT</name>
<accession>A0A1I4TWJ6</accession>
<keyword evidence="3" id="KW-1185">Reference proteome</keyword>
<dbReference type="SUPFAM" id="SSF53756">
    <property type="entry name" value="UDP-Glycosyltransferase/glycogen phosphorylase"/>
    <property type="match status" value="1"/>
</dbReference>
<evidence type="ECO:0000259" key="1">
    <source>
        <dbReference type="Pfam" id="PF00534"/>
    </source>
</evidence>
<protein>
    <submittedName>
        <fullName evidence="2">Glycosyltransferase involved in cell wall bisynthesis</fullName>
    </submittedName>
</protein>
<dbReference type="InterPro" id="IPR050194">
    <property type="entry name" value="Glycosyltransferase_grp1"/>
</dbReference>
<dbReference type="Proteomes" id="UP000199611">
    <property type="component" value="Unassembled WGS sequence"/>
</dbReference>
<dbReference type="STRING" id="39841.SAMN05660836_01564"/>
<keyword evidence="2" id="KW-0808">Transferase</keyword>
<dbReference type="GO" id="GO:0016757">
    <property type="term" value="F:glycosyltransferase activity"/>
    <property type="evidence" value="ECO:0007669"/>
    <property type="project" value="InterPro"/>
</dbReference>
<proteinExistence type="predicted"/>